<comment type="caution">
    <text evidence="1">The sequence shown here is derived from an EMBL/GenBank/DDBJ whole genome shotgun (WGS) entry which is preliminary data.</text>
</comment>
<dbReference type="Pfam" id="PF11780">
    <property type="entry name" value="DUF3318"/>
    <property type="match status" value="1"/>
</dbReference>
<evidence type="ECO:0000313" key="1">
    <source>
        <dbReference type="EMBL" id="MCT7979295.1"/>
    </source>
</evidence>
<accession>A0ABT2ND81</accession>
<sequence>MDPSPEIFRLLDLMPASGRMLCKIVNKPQQSTAIESSFPLPWARERPIYINFDLWRKLSRPQRDLLLLRTVSWLLGVKWFKADLYQGVVIAGLLGTLVELGQRDAVGVVTAGGLTVLAGVQIWRSTHRSDREIEADQAAIQIALRRGYNEPDAARHLMSAIETVATLEGRPGLDFMELIRIQNLRAIAGLSAVSIPDDGIRE</sequence>
<keyword evidence="2" id="KW-1185">Reference proteome</keyword>
<dbReference type="EMBL" id="JAMXFA010000021">
    <property type="protein sequence ID" value="MCT7979295.1"/>
    <property type="molecule type" value="Genomic_DNA"/>
</dbReference>
<dbReference type="InterPro" id="IPR021751">
    <property type="entry name" value="DUF3318"/>
</dbReference>
<name>A0ABT2ND81_9CYAN</name>
<gene>
    <name evidence="1" type="ORF">NG792_16405</name>
</gene>
<dbReference type="Proteomes" id="UP001525961">
    <property type="component" value="Unassembled WGS sequence"/>
</dbReference>
<reference evidence="1 2" key="1">
    <citation type="journal article" date="2022" name="Front. Microbiol.">
        <title>High genomic differentiation and limited gene flow indicate recent cryptic speciation within the genus Laspinema (cyanobacteria).</title>
        <authorList>
            <person name="Stanojkovic A."/>
            <person name="Skoupy S."/>
            <person name="Skaloud P."/>
            <person name="Dvorak P."/>
        </authorList>
    </citation>
    <scope>NUCLEOTIDE SEQUENCE [LARGE SCALE GENOMIC DNA]</scope>
    <source>
        <strain evidence="1 2">D3b</strain>
    </source>
</reference>
<protein>
    <submittedName>
        <fullName evidence="1">DUF3318 domain-containing protein</fullName>
    </submittedName>
</protein>
<dbReference type="RefSeq" id="WP_261198072.1">
    <property type="nucleotide sequence ID" value="NZ_JAMXFA010000021.1"/>
</dbReference>
<proteinExistence type="predicted"/>
<evidence type="ECO:0000313" key="2">
    <source>
        <dbReference type="Proteomes" id="UP001525961"/>
    </source>
</evidence>
<organism evidence="1 2">
    <name type="scientific">Laspinema olomoucense D3b</name>
    <dbReference type="NCBI Taxonomy" id="2953688"/>
    <lineage>
        <taxon>Bacteria</taxon>
        <taxon>Bacillati</taxon>
        <taxon>Cyanobacteriota</taxon>
        <taxon>Cyanophyceae</taxon>
        <taxon>Oscillatoriophycideae</taxon>
        <taxon>Oscillatoriales</taxon>
        <taxon>Laspinemataceae</taxon>
        <taxon>Laspinema</taxon>
        <taxon>Laspinema olomoucense</taxon>
    </lineage>
</organism>